<evidence type="ECO:0000313" key="6">
    <source>
        <dbReference type="EMBL" id="CAL1701711.1"/>
    </source>
</evidence>
<evidence type="ECO:0000256" key="3">
    <source>
        <dbReference type="ARBA" id="ARBA00022989"/>
    </source>
</evidence>
<keyword evidence="7" id="KW-1185">Reference proteome</keyword>
<feature type="transmembrane region" description="Helical" evidence="5">
    <location>
        <begin position="6"/>
        <end position="28"/>
    </location>
</feature>
<dbReference type="Gene3D" id="1.20.120.1630">
    <property type="match status" value="1"/>
</dbReference>
<keyword evidence="5" id="KW-0489">Methyltransferase</keyword>
<sequence length="244" mass="27588">MVSGPYILLHVKIYLVLSVAYCNHLLYIRPNSPASEQERQDHDRRRRHLNFLSNLGLSLTTLWVAAVYFVALCDVYITSCQLLPALIIPPVYSSITSGTGVVRLTPTFLIGCAMVYAGTYLRLLCFRTLGKFFTFELAIRKDHKLCTSGPYAVVRHPSYTAILGVSAGLSICYFSDGSVWAARKVGETSVGRAVEYFWIAVQILTVPTMFTRMKSEDMVLKENFGDEWVMWCKKTPYKLIPDVY</sequence>
<feature type="transmembrane region" description="Helical" evidence="5">
    <location>
        <begin position="49"/>
        <end position="71"/>
    </location>
</feature>
<organism evidence="6 7">
    <name type="scientific">Somion occarium</name>
    <dbReference type="NCBI Taxonomy" id="3059160"/>
    <lineage>
        <taxon>Eukaryota</taxon>
        <taxon>Fungi</taxon>
        <taxon>Dikarya</taxon>
        <taxon>Basidiomycota</taxon>
        <taxon>Agaricomycotina</taxon>
        <taxon>Agaricomycetes</taxon>
        <taxon>Polyporales</taxon>
        <taxon>Cerrenaceae</taxon>
        <taxon>Somion</taxon>
    </lineage>
</organism>
<comment type="subcellular location">
    <subcellularLocation>
        <location evidence="5">Endoplasmic reticulum membrane</location>
        <topology evidence="5">Multi-pass membrane protein</topology>
    </subcellularLocation>
    <subcellularLocation>
        <location evidence="1">Membrane</location>
        <topology evidence="1">Multi-pass membrane protein</topology>
    </subcellularLocation>
</comment>
<keyword evidence="5" id="KW-0256">Endoplasmic reticulum</keyword>
<dbReference type="EC" id="2.1.1.100" evidence="5"/>
<evidence type="ECO:0000256" key="2">
    <source>
        <dbReference type="ARBA" id="ARBA00022692"/>
    </source>
</evidence>
<gene>
    <name evidence="6" type="ORF">GFSPODELE1_LOCUS3719</name>
</gene>
<dbReference type="PANTHER" id="PTHR12714">
    <property type="entry name" value="PROTEIN-S ISOPRENYLCYSTEINE O-METHYLTRANSFERASE"/>
    <property type="match status" value="1"/>
</dbReference>
<evidence type="ECO:0000256" key="5">
    <source>
        <dbReference type="RuleBase" id="RU362022"/>
    </source>
</evidence>
<dbReference type="EMBL" id="OZ037945">
    <property type="protein sequence ID" value="CAL1701711.1"/>
    <property type="molecule type" value="Genomic_DNA"/>
</dbReference>
<dbReference type="Proteomes" id="UP001497453">
    <property type="component" value="Chromosome 2"/>
</dbReference>
<evidence type="ECO:0000313" key="7">
    <source>
        <dbReference type="Proteomes" id="UP001497453"/>
    </source>
</evidence>
<evidence type="ECO:0000256" key="1">
    <source>
        <dbReference type="ARBA" id="ARBA00004141"/>
    </source>
</evidence>
<comment type="catalytic activity">
    <reaction evidence="5">
        <text>[protein]-C-terminal S-[(2E,6E)-farnesyl]-L-cysteine + S-adenosyl-L-methionine = [protein]-C-terminal S-[(2E,6E)-farnesyl]-L-cysteine methyl ester + S-adenosyl-L-homocysteine</text>
        <dbReference type="Rhea" id="RHEA:21672"/>
        <dbReference type="Rhea" id="RHEA-COMP:12125"/>
        <dbReference type="Rhea" id="RHEA-COMP:12126"/>
        <dbReference type="ChEBI" id="CHEBI:57856"/>
        <dbReference type="ChEBI" id="CHEBI:59789"/>
        <dbReference type="ChEBI" id="CHEBI:90510"/>
        <dbReference type="ChEBI" id="CHEBI:90511"/>
        <dbReference type="EC" id="2.1.1.100"/>
    </reaction>
</comment>
<keyword evidence="3 5" id="KW-1133">Transmembrane helix</keyword>
<dbReference type="Pfam" id="PF04140">
    <property type="entry name" value="ICMT"/>
    <property type="match status" value="1"/>
</dbReference>
<comment type="caution">
    <text evidence="5">Lacks conserved residue(s) required for the propagation of feature annotation.</text>
</comment>
<keyword evidence="2 5" id="KW-0812">Transmembrane</keyword>
<protein>
    <recommendedName>
        <fullName evidence="5">Protein-S-isoprenylcysteine O-methyltransferase</fullName>
        <ecNumber evidence="5">2.1.1.100</ecNumber>
    </recommendedName>
</protein>
<comment type="similarity">
    <text evidence="5">Belongs to the class VI-like SAM-binding methyltransferase superfamily. Isoprenylcysteine carboxyl methyltransferase family.</text>
</comment>
<keyword evidence="5" id="KW-0808">Transferase</keyword>
<dbReference type="InterPro" id="IPR007269">
    <property type="entry name" value="ICMT_MeTrfase"/>
</dbReference>
<keyword evidence="5" id="KW-0949">S-adenosyl-L-methionine</keyword>
<keyword evidence="4 5" id="KW-0472">Membrane</keyword>
<reference evidence="7" key="1">
    <citation type="submission" date="2024-04" db="EMBL/GenBank/DDBJ databases">
        <authorList>
            <person name="Shaw F."/>
            <person name="Minotto A."/>
        </authorList>
    </citation>
    <scope>NUCLEOTIDE SEQUENCE [LARGE SCALE GENOMIC DNA]</scope>
</reference>
<accession>A0ABP1D1E9</accession>
<name>A0ABP1D1E9_9APHY</name>
<proteinExistence type="inferred from homology"/>
<dbReference type="PANTHER" id="PTHR12714:SF9">
    <property type="entry name" value="PROTEIN-S-ISOPRENYLCYSTEINE O-METHYLTRANSFERASE"/>
    <property type="match status" value="1"/>
</dbReference>
<evidence type="ECO:0000256" key="4">
    <source>
        <dbReference type="ARBA" id="ARBA00023136"/>
    </source>
</evidence>